<evidence type="ECO:0008006" key="4">
    <source>
        <dbReference type="Google" id="ProtNLM"/>
    </source>
</evidence>
<gene>
    <name evidence="2" type="ORF">HY834_20005</name>
</gene>
<dbReference type="AlphaFoldDB" id="A0A933L4D2"/>
<proteinExistence type="predicted"/>
<keyword evidence="1" id="KW-1133">Transmembrane helix</keyword>
<dbReference type="Proteomes" id="UP000782610">
    <property type="component" value="Unassembled WGS sequence"/>
</dbReference>
<keyword evidence="1" id="KW-0472">Membrane</keyword>
<feature type="transmembrane region" description="Helical" evidence="1">
    <location>
        <begin position="50"/>
        <end position="72"/>
    </location>
</feature>
<sequence>MEMKTGTEVSSDASGDFMQEFSTEYVPSNAGMVRSLPLASKRLGFSDPRAGMLMFGLIAVAGLAGVFMGVFFPNVPDSLIFFVVLALAWFVASRVVRPLSRRWLAQRFDALMPPIPMRFVANGAGLHFEDAHSKCRWDWSLVRGALMTNDGVAILIGYAAIFLPNAAFPNDVEKAAFVELVEGNAASVPQSSAT</sequence>
<name>A0A933L4D2_9HYPH</name>
<keyword evidence="1" id="KW-0812">Transmembrane</keyword>
<dbReference type="EMBL" id="JACRAF010000067">
    <property type="protein sequence ID" value="MBI4924024.1"/>
    <property type="molecule type" value="Genomic_DNA"/>
</dbReference>
<evidence type="ECO:0000313" key="2">
    <source>
        <dbReference type="EMBL" id="MBI4924024.1"/>
    </source>
</evidence>
<reference evidence="2" key="1">
    <citation type="submission" date="2020-07" db="EMBL/GenBank/DDBJ databases">
        <title>Huge and variable diversity of episymbiotic CPR bacteria and DPANN archaea in groundwater ecosystems.</title>
        <authorList>
            <person name="He C.Y."/>
            <person name="Keren R."/>
            <person name="Whittaker M."/>
            <person name="Farag I.F."/>
            <person name="Doudna J."/>
            <person name="Cate J.H.D."/>
            <person name="Banfield J.F."/>
        </authorList>
    </citation>
    <scope>NUCLEOTIDE SEQUENCE</scope>
    <source>
        <strain evidence="2">NC_groundwater_1586_Pr3_B-0.1um_66_15</strain>
    </source>
</reference>
<comment type="caution">
    <text evidence="2">The sequence shown here is derived from an EMBL/GenBank/DDBJ whole genome shotgun (WGS) entry which is preliminary data.</text>
</comment>
<evidence type="ECO:0000313" key="3">
    <source>
        <dbReference type="Proteomes" id="UP000782610"/>
    </source>
</evidence>
<evidence type="ECO:0000256" key="1">
    <source>
        <dbReference type="SAM" id="Phobius"/>
    </source>
</evidence>
<feature type="transmembrane region" description="Helical" evidence="1">
    <location>
        <begin position="78"/>
        <end position="96"/>
    </location>
</feature>
<accession>A0A933L4D2</accession>
<protein>
    <recommendedName>
        <fullName evidence="4">YcxB-like protein domain-containing protein</fullName>
    </recommendedName>
</protein>
<organism evidence="2 3">
    <name type="scientific">Devosia nanyangense</name>
    <dbReference type="NCBI Taxonomy" id="1228055"/>
    <lineage>
        <taxon>Bacteria</taxon>
        <taxon>Pseudomonadati</taxon>
        <taxon>Pseudomonadota</taxon>
        <taxon>Alphaproteobacteria</taxon>
        <taxon>Hyphomicrobiales</taxon>
        <taxon>Devosiaceae</taxon>
        <taxon>Devosia</taxon>
    </lineage>
</organism>